<keyword evidence="3" id="KW-1185">Reference proteome</keyword>
<organism evidence="2 3">
    <name type="scientific">Gillisia hiemivivida</name>
    <dbReference type="NCBI Taxonomy" id="291190"/>
    <lineage>
        <taxon>Bacteria</taxon>
        <taxon>Pseudomonadati</taxon>
        <taxon>Bacteroidota</taxon>
        <taxon>Flavobacteriia</taxon>
        <taxon>Flavobacteriales</taxon>
        <taxon>Flavobacteriaceae</taxon>
        <taxon>Gillisia</taxon>
    </lineage>
</organism>
<evidence type="ECO:0000256" key="1">
    <source>
        <dbReference type="SAM" id="MobiDB-lite"/>
    </source>
</evidence>
<dbReference type="PROSITE" id="PS51257">
    <property type="entry name" value="PROKAR_LIPOPROTEIN"/>
    <property type="match status" value="1"/>
</dbReference>
<sequence length="852" mass="98303">MNKFKYVLGCLFLVIVLSGCSRKKDKFINRGWHAIGTEYNILYNGGLALEQGKQEVAGSYNENFWDILPVERMQISEEISLPGTVKNESFKLAEEKATKAIQKHSMLIEGKENNPQIDEAYLMLGKARYFDQRFFPALEAFNYILHKYPASNTINHAQIWREKTNIRLQNNKLAIKNLKRIIKAETLKDQDMADANAMLAQAYINISHPDSAIIPIRTAAEYTSNNDEKGRYYYIQGQLYNLLKQRDSANYAFDEVIELNRKAPREYLVNAQIEKTRNFNFETEDPAILLARLKEMEENRENRPFLDKIYFQIAEYYNHIDSTNVATSYYNKSLREPSKDNYLFSLNYETLGNINFDKALYREASAYYDSTLTKIPNTSRDYFFVERKRDNLKEVIFYESIVEKNDSILGFVEMPEDERVDYFTRYAEELKEKAVAEAKEGAVPEATQPTIPASRNTPGAPPALGGNDPANTFYFYNPRRVSSGLESFVRTWGPRELRDNWRLNSSNFTNIEKDGLDEVSGLIISNNPKFTAQTYLDQIPSDPLQISELEKERNDAYYSLGLIYKEKYNKPNLASEKLTALLDFTEEERLVIPANYYLYKINLERGNNSEAERFKQVVLTQYPDSRYASRINNPDLAIAQEDEAENKYKELYTLFEKAEFLKVIEEAKIFVNEYPEEELLPKIELLRARAMGRIYGVNVYKEELSTIAANYPQTQEGITALELLNTAIPEMEKSTLEINSSTASNLKLLYSVEVAAQQKSNVLKEVLEKAILELDYAGLSVSQDVYNDKLKFVVVHGLDTYSNAEGFAELLNINKKYKVEITPVIVSSENYRVIQLKKNLDTYIELINKQEP</sequence>
<dbReference type="InterPro" id="IPR011990">
    <property type="entry name" value="TPR-like_helical_dom_sf"/>
</dbReference>
<dbReference type="EMBL" id="VORY01000001">
    <property type="protein sequence ID" value="TXD95562.1"/>
    <property type="molecule type" value="Genomic_DNA"/>
</dbReference>
<name>A0A5C7A1F2_9FLAO</name>
<evidence type="ECO:0000313" key="2">
    <source>
        <dbReference type="EMBL" id="TXD95562.1"/>
    </source>
</evidence>
<reference evidence="2 3" key="1">
    <citation type="submission" date="2019-08" db="EMBL/GenBank/DDBJ databases">
        <title>Genome sequence of Gillisia hiemivivida IC154 (type strain).</title>
        <authorList>
            <person name="Bowman J.P."/>
        </authorList>
    </citation>
    <scope>NUCLEOTIDE SEQUENCE [LARGE SCALE GENOMIC DNA]</scope>
    <source>
        <strain evidence="2 3">IC154</strain>
    </source>
</reference>
<protein>
    <recommendedName>
        <fullName evidence="4">Tetratricopeptide repeat protein</fullName>
    </recommendedName>
</protein>
<dbReference type="RefSeq" id="WP_146928236.1">
    <property type="nucleotide sequence ID" value="NZ_CBCSHZ010000002.1"/>
</dbReference>
<dbReference type="OrthoDB" id="1522549at2"/>
<accession>A0A5C7A1F2</accession>
<evidence type="ECO:0008006" key="4">
    <source>
        <dbReference type="Google" id="ProtNLM"/>
    </source>
</evidence>
<feature type="compositionally biased region" description="Polar residues" evidence="1">
    <location>
        <begin position="447"/>
        <end position="457"/>
    </location>
</feature>
<gene>
    <name evidence="2" type="ORF">ES724_00580</name>
</gene>
<dbReference type="SUPFAM" id="SSF48452">
    <property type="entry name" value="TPR-like"/>
    <property type="match status" value="1"/>
</dbReference>
<dbReference type="Gene3D" id="1.25.40.10">
    <property type="entry name" value="Tetratricopeptide repeat domain"/>
    <property type="match status" value="2"/>
</dbReference>
<proteinExistence type="predicted"/>
<dbReference type="AlphaFoldDB" id="A0A5C7A1F2"/>
<dbReference type="Proteomes" id="UP000321367">
    <property type="component" value="Unassembled WGS sequence"/>
</dbReference>
<feature type="region of interest" description="Disordered" evidence="1">
    <location>
        <begin position="437"/>
        <end position="465"/>
    </location>
</feature>
<comment type="caution">
    <text evidence="2">The sequence shown here is derived from an EMBL/GenBank/DDBJ whole genome shotgun (WGS) entry which is preliminary data.</text>
</comment>
<evidence type="ECO:0000313" key="3">
    <source>
        <dbReference type="Proteomes" id="UP000321367"/>
    </source>
</evidence>